<evidence type="ECO:0000256" key="1">
    <source>
        <dbReference type="ARBA" id="ARBA00004651"/>
    </source>
</evidence>
<feature type="transmembrane region" description="Helical" evidence="6">
    <location>
        <begin position="357"/>
        <end position="382"/>
    </location>
</feature>
<proteinExistence type="predicted"/>
<dbReference type="AlphaFoldDB" id="A0A172TPU5"/>
<feature type="transmembrane region" description="Helical" evidence="6">
    <location>
        <begin position="323"/>
        <end position="345"/>
    </location>
</feature>
<evidence type="ECO:0000259" key="7">
    <source>
        <dbReference type="PROSITE" id="PS50850"/>
    </source>
</evidence>
<organism evidence="8 9">
    <name type="scientific">Paenibacillus swuensis</name>
    <dbReference type="NCBI Taxonomy" id="1178515"/>
    <lineage>
        <taxon>Bacteria</taxon>
        <taxon>Bacillati</taxon>
        <taxon>Bacillota</taxon>
        <taxon>Bacilli</taxon>
        <taxon>Bacillales</taxon>
        <taxon>Paenibacillaceae</taxon>
        <taxon>Paenibacillus</taxon>
    </lineage>
</organism>
<feature type="transmembrane region" description="Helical" evidence="6">
    <location>
        <begin position="300"/>
        <end position="317"/>
    </location>
</feature>
<feature type="transmembrane region" description="Helical" evidence="6">
    <location>
        <begin position="144"/>
        <end position="164"/>
    </location>
</feature>
<feature type="domain" description="Major facilitator superfamily (MFS) profile" evidence="7">
    <location>
        <begin position="1"/>
        <end position="412"/>
    </location>
</feature>
<dbReference type="InterPro" id="IPR024671">
    <property type="entry name" value="Atg22-like"/>
</dbReference>
<keyword evidence="9" id="KW-1185">Reference proteome</keyword>
<dbReference type="Gene3D" id="1.20.1250.20">
    <property type="entry name" value="MFS general substrate transporter like domains"/>
    <property type="match status" value="1"/>
</dbReference>
<dbReference type="CDD" id="cd17482">
    <property type="entry name" value="MFS_YxiO_like"/>
    <property type="match status" value="1"/>
</dbReference>
<dbReference type="Pfam" id="PF11700">
    <property type="entry name" value="ATG22"/>
    <property type="match status" value="1"/>
</dbReference>
<feature type="transmembrane region" description="Helical" evidence="6">
    <location>
        <begin position="47"/>
        <end position="66"/>
    </location>
</feature>
<dbReference type="KEGG" id="pswu:SY83_07500"/>
<dbReference type="GO" id="GO:0022857">
    <property type="term" value="F:transmembrane transporter activity"/>
    <property type="evidence" value="ECO:0007669"/>
    <property type="project" value="InterPro"/>
</dbReference>
<evidence type="ECO:0000313" key="8">
    <source>
        <dbReference type="EMBL" id="ANE48783.1"/>
    </source>
</evidence>
<feature type="transmembrane region" description="Helical" evidence="6">
    <location>
        <begin position="176"/>
        <end position="196"/>
    </location>
</feature>
<keyword evidence="3 6" id="KW-0812">Transmembrane</keyword>
<dbReference type="SUPFAM" id="SSF103473">
    <property type="entry name" value="MFS general substrate transporter"/>
    <property type="match status" value="1"/>
</dbReference>
<dbReference type="InterPro" id="IPR036259">
    <property type="entry name" value="MFS_trans_sf"/>
</dbReference>
<keyword evidence="2" id="KW-0813">Transport</keyword>
<name>A0A172TPU5_9BACL</name>
<protein>
    <submittedName>
        <fullName evidence="8">MFS transporter</fullName>
    </submittedName>
</protein>
<feature type="transmembrane region" description="Helical" evidence="6">
    <location>
        <begin position="269"/>
        <end position="288"/>
    </location>
</feature>
<evidence type="ECO:0000256" key="4">
    <source>
        <dbReference type="ARBA" id="ARBA00022989"/>
    </source>
</evidence>
<dbReference type="GO" id="GO:0005886">
    <property type="term" value="C:plasma membrane"/>
    <property type="evidence" value="ECO:0007669"/>
    <property type="project" value="UniProtKB-SubCell"/>
</dbReference>
<dbReference type="PROSITE" id="PS50850">
    <property type="entry name" value="MFS"/>
    <property type="match status" value="1"/>
</dbReference>
<dbReference type="EMBL" id="CP011388">
    <property type="protein sequence ID" value="ANE48783.1"/>
    <property type="molecule type" value="Genomic_DNA"/>
</dbReference>
<dbReference type="PANTHER" id="PTHR23519:SF1">
    <property type="entry name" value="AUTOPHAGY-RELATED PROTEIN 22"/>
    <property type="match status" value="1"/>
</dbReference>
<evidence type="ECO:0000313" key="9">
    <source>
        <dbReference type="Proteomes" id="UP000076927"/>
    </source>
</evidence>
<dbReference type="Proteomes" id="UP000076927">
    <property type="component" value="Chromosome"/>
</dbReference>
<keyword evidence="5 6" id="KW-0472">Membrane</keyword>
<sequence>MNNKAVRSWVMYDWANSAYATTMIAAVLPIYYKDVAGVALGSKAEVYWGYSQSLAMFLVAVLAPLLGAIADYTGRKVWFLRLFSMIGILASFCFAFVGKGDYILASVLLIIGTIGYTGGNTFYDALLPDVAPKEERDRVSSRGYAYGYIGGGILLALNLAMIQQPGWFGLTNSTAATQWSFITVGLWWFGFSLPIFRHMKDVPLESGKRWTEYATVGWRRLIVTFKQIKQYPELLKYMIAFWFFSDGISTIISMATIYGRGIGIDTGDLIKALLITQFVGFPFAILFGKLAERLGSKKSLYLSLGVYMLIVMLGYYMTSAVHFYLLAFMVGTVQGGSQAIARSIFSRLVPAGRNAEFFGFLSVSSKFSAMVGPFVFALAAQLTGSTRIAILSLLLFFIIGIALLYRVNLEKGEQEAVMSDRKETNKSQELSM</sequence>
<evidence type="ECO:0000256" key="3">
    <source>
        <dbReference type="ARBA" id="ARBA00022692"/>
    </source>
</evidence>
<reference evidence="8 9" key="1">
    <citation type="submission" date="2015-01" db="EMBL/GenBank/DDBJ databases">
        <title>Paenibacillus swuensis/DY6/whole genome sequencing.</title>
        <authorList>
            <person name="Kim M.K."/>
            <person name="Srinivasan S."/>
            <person name="Lee J.-J."/>
        </authorList>
    </citation>
    <scope>NUCLEOTIDE SEQUENCE [LARGE SCALE GENOMIC DNA]</scope>
    <source>
        <strain evidence="8 9">DY6</strain>
    </source>
</reference>
<accession>A0A172TPU5</accession>
<feature type="transmembrane region" description="Helical" evidence="6">
    <location>
        <begin position="78"/>
        <end position="97"/>
    </location>
</feature>
<evidence type="ECO:0000256" key="6">
    <source>
        <dbReference type="SAM" id="Phobius"/>
    </source>
</evidence>
<gene>
    <name evidence="8" type="ORF">SY83_07500</name>
</gene>
<feature type="transmembrane region" description="Helical" evidence="6">
    <location>
        <begin position="388"/>
        <end position="405"/>
    </location>
</feature>
<dbReference type="InterPro" id="IPR020846">
    <property type="entry name" value="MFS_dom"/>
</dbReference>
<evidence type="ECO:0000256" key="5">
    <source>
        <dbReference type="ARBA" id="ARBA00023136"/>
    </source>
</evidence>
<feature type="transmembrane region" description="Helical" evidence="6">
    <location>
        <begin position="12"/>
        <end position="32"/>
    </location>
</feature>
<dbReference type="InterPro" id="IPR050495">
    <property type="entry name" value="ATG22/LtaA_families"/>
</dbReference>
<dbReference type="STRING" id="1178515.SY83_07500"/>
<dbReference type="PATRIC" id="fig|1178515.4.peg.1485"/>
<keyword evidence="4 6" id="KW-1133">Transmembrane helix</keyword>
<feature type="transmembrane region" description="Helical" evidence="6">
    <location>
        <begin position="103"/>
        <end position="123"/>
    </location>
</feature>
<dbReference type="PANTHER" id="PTHR23519">
    <property type="entry name" value="AUTOPHAGY-RELATED PROTEIN 22"/>
    <property type="match status" value="1"/>
</dbReference>
<dbReference type="OrthoDB" id="9768783at2"/>
<comment type="subcellular location">
    <subcellularLocation>
        <location evidence="1">Cell membrane</location>
        <topology evidence="1">Multi-pass membrane protein</topology>
    </subcellularLocation>
</comment>
<feature type="transmembrane region" description="Helical" evidence="6">
    <location>
        <begin position="234"/>
        <end position="257"/>
    </location>
</feature>
<evidence type="ECO:0000256" key="2">
    <source>
        <dbReference type="ARBA" id="ARBA00022448"/>
    </source>
</evidence>